<feature type="compositionally biased region" description="Low complexity" evidence="1">
    <location>
        <begin position="1"/>
        <end position="17"/>
    </location>
</feature>
<proteinExistence type="predicted"/>
<dbReference type="EMBL" id="CP127294">
    <property type="protein sequence ID" value="WIX82864.1"/>
    <property type="molecule type" value="Genomic_DNA"/>
</dbReference>
<keyword evidence="3" id="KW-1185">Reference proteome</keyword>
<accession>A0A9Y2IP02</accession>
<name>A0A9Y2IP02_9PSEU</name>
<dbReference type="Proteomes" id="UP001236014">
    <property type="component" value="Chromosome"/>
</dbReference>
<gene>
    <name evidence="2" type="ORF">QRX50_19840</name>
</gene>
<evidence type="ECO:0000256" key="1">
    <source>
        <dbReference type="SAM" id="MobiDB-lite"/>
    </source>
</evidence>
<evidence type="ECO:0008006" key="4">
    <source>
        <dbReference type="Google" id="ProtNLM"/>
    </source>
</evidence>
<protein>
    <recommendedName>
        <fullName evidence="4">SDR family NAD(P)-dependent oxidoreductase</fullName>
    </recommendedName>
</protein>
<dbReference type="Gene3D" id="3.40.50.720">
    <property type="entry name" value="NAD(P)-binding Rossmann-like Domain"/>
    <property type="match status" value="1"/>
</dbReference>
<evidence type="ECO:0000313" key="2">
    <source>
        <dbReference type="EMBL" id="WIX82864.1"/>
    </source>
</evidence>
<dbReference type="AlphaFoldDB" id="A0A9Y2IP02"/>
<sequence>MTGEARPAQPAQQQRPPGTTSAMTPRPEHGEHTYRGSGKLTGKAALITGADSGIDRAVATHTRAKARMC</sequence>
<evidence type="ECO:0000313" key="3">
    <source>
        <dbReference type="Proteomes" id="UP001236014"/>
    </source>
</evidence>
<organism evidence="2 3">
    <name type="scientific">Amycolatopsis carbonis</name>
    <dbReference type="NCBI Taxonomy" id="715471"/>
    <lineage>
        <taxon>Bacteria</taxon>
        <taxon>Bacillati</taxon>
        <taxon>Actinomycetota</taxon>
        <taxon>Actinomycetes</taxon>
        <taxon>Pseudonocardiales</taxon>
        <taxon>Pseudonocardiaceae</taxon>
        <taxon>Amycolatopsis</taxon>
    </lineage>
</organism>
<feature type="region of interest" description="Disordered" evidence="1">
    <location>
        <begin position="1"/>
        <end position="40"/>
    </location>
</feature>
<reference evidence="2 3" key="1">
    <citation type="submission" date="2023-06" db="EMBL/GenBank/DDBJ databases">
        <authorList>
            <person name="Oyuntsetseg B."/>
            <person name="Kim S.B."/>
        </authorList>
    </citation>
    <scope>NUCLEOTIDE SEQUENCE [LARGE SCALE GENOMIC DNA]</scope>
    <source>
        <strain evidence="2 3">2-15</strain>
    </source>
</reference>
<dbReference type="RefSeq" id="WP_285973427.1">
    <property type="nucleotide sequence ID" value="NZ_CP127294.1"/>
</dbReference>
<dbReference type="KEGG" id="acab:QRX50_19840"/>